<evidence type="ECO:0000259" key="4">
    <source>
        <dbReference type="PROSITE" id="PS50930"/>
    </source>
</evidence>
<evidence type="ECO:0000313" key="5">
    <source>
        <dbReference type="EMBL" id="MBZ9613205.1"/>
    </source>
</evidence>
<dbReference type="GO" id="GO:0003677">
    <property type="term" value="F:DNA binding"/>
    <property type="evidence" value="ECO:0007669"/>
    <property type="project" value="UniProtKB-KW"/>
</dbReference>
<evidence type="ECO:0000313" key="6">
    <source>
        <dbReference type="Proteomes" id="UP000663814"/>
    </source>
</evidence>
<sequence length="262" mass="30006">MYNAVIIEDEPLARSKLCRLLQQLPDPVTVLAELSSIAEVERYFSELDHSMLLPDIIFSDIELSDGNVFSCYQRLIPPCPLIFITAYDQFMLPAFDTYGIAYLLKPYNSAKLAMAWQKFRALTDNNKADNAVGQLRALLQTLPPAKAKPDYVSRIAIRHQQHIYFLEVANIVYLQADGSLVMAFDHSGKRHYLPYASLSAAEEVLDPSRFFRINRSDIVHADYIEKLERYCKNTLTVHLKRQAVQLKTSQSRNGEFTRWLGL</sequence>
<dbReference type="PROSITE" id="PS50110">
    <property type="entry name" value="RESPONSE_REGULATORY"/>
    <property type="match status" value="1"/>
</dbReference>
<feature type="modified residue" description="4-aspartylphosphate" evidence="2">
    <location>
        <position position="60"/>
    </location>
</feature>
<dbReference type="InterPro" id="IPR046947">
    <property type="entry name" value="LytR-like"/>
</dbReference>
<proteinExistence type="predicted"/>
<accession>A0ABS7XDG2</accession>
<evidence type="ECO:0000256" key="1">
    <source>
        <dbReference type="ARBA" id="ARBA00023012"/>
    </source>
</evidence>
<dbReference type="PANTHER" id="PTHR37299">
    <property type="entry name" value="TRANSCRIPTIONAL REGULATOR-RELATED"/>
    <property type="match status" value="1"/>
</dbReference>
<dbReference type="SUPFAM" id="SSF52172">
    <property type="entry name" value="CheY-like"/>
    <property type="match status" value="1"/>
</dbReference>
<dbReference type="Gene3D" id="3.40.50.2300">
    <property type="match status" value="1"/>
</dbReference>
<comment type="caution">
    <text evidence="5">The sequence shown here is derived from an EMBL/GenBank/DDBJ whole genome shotgun (WGS) entry which is preliminary data.</text>
</comment>
<reference evidence="5 6" key="1">
    <citation type="submission" date="2020-12" db="EMBL/GenBank/DDBJ databases">
        <authorList>
            <person name="Ruan W."/>
            <person name="Khan S.A."/>
            <person name="Jeon C.O."/>
        </authorList>
    </citation>
    <scope>NUCLEOTIDE SEQUENCE [LARGE SCALE GENOMIC DNA]</scope>
    <source>
        <strain evidence="5 6">MA-13</strain>
    </source>
</reference>
<evidence type="ECO:0000256" key="2">
    <source>
        <dbReference type="PROSITE-ProRule" id="PRU00169"/>
    </source>
</evidence>
<gene>
    <name evidence="5" type="ORF">I4W93_016565</name>
</gene>
<dbReference type="PROSITE" id="PS50930">
    <property type="entry name" value="HTH_LYTTR"/>
    <property type="match status" value="1"/>
</dbReference>
<feature type="domain" description="HTH LytTR-type" evidence="4">
    <location>
        <begin position="155"/>
        <end position="229"/>
    </location>
</feature>
<dbReference type="Pfam" id="PF04397">
    <property type="entry name" value="LytTR"/>
    <property type="match status" value="1"/>
</dbReference>
<keyword evidence="1" id="KW-0902">Two-component regulatory system</keyword>
<evidence type="ECO:0000259" key="3">
    <source>
        <dbReference type="PROSITE" id="PS50110"/>
    </source>
</evidence>
<keyword evidence="5" id="KW-0238">DNA-binding</keyword>
<dbReference type="Proteomes" id="UP000663814">
    <property type="component" value="Unassembled WGS sequence"/>
</dbReference>
<protein>
    <submittedName>
        <fullName evidence="5">LytTR family DNA-binding domain-containing protein</fullName>
    </submittedName>
</protein>
<name>A0ABS7XDG2_9GAMM</name>
<keyword evidence="6" id="KW-1185">Reference proteome</keyword>
<dbReference type="SMART" id="SM00850">
    <property type="entry name" value="LytTR"/>
    <property type="match status" value="1"/>
</dbReference>
<dbReference type="RefSeq" id="WP_205311904.1">
    <property type="nucleotide sequence ID" value="NZ_JAERPS020000006.1"/>
</dbReference>
<dbReference type="InterPro" id="IPR007492">
    <property type="entry name" value="LytTR_DNA-bd_dom"/>
</dbReference>
<dbReference type="EMBL" id="JAERPS020000006">
    <property type="protein sequence ID" value="MBZ9613205.1"/>
    <property type="molecule type" value="Genomic_DNA"/>
</dbReference>
<dbReference type="InterPro" id="IPR011006">
    <property type="entry name" value="CheY-like_superfamily"/>
</dbReference>
<feature type="domain" description="Response regulatory" evidence="3">
    <location>
        <begin position="3"/>
        <end position="120"/>
    </location>
</feature>
<dbReference type="SMART" id="SM00448">
    <property type="entry name" value="REC"/>
    <property type="match status" value="1"/>
</dbReference>
<dbReference type="Gene3D" id="2.40.50.1020">
    <property type="entry name" value="LytTr DNA-binding domain"/>
    <property type="match status" value="1"/>
</dbReference>
<keyword evidence="2" id="KW-0597">Phosphoprotein</keyword>
<dbReference type="PANTHER" id="PTHR37299:SF1">
    <property type="entry name" value="STAGE 0 SPORULATION PROTEIN A HOMOLOG"/>
    <property type="match status" value="1"/>
</dbReference>
<organism evidence="5 6">
    <name type="scientific">Rheinheimera maricola</name>
    <dbReference type="NCBI Taxonomy" id="2793282"/>
    <lineage>
        <taxon>Bacteria</taxon>
        <taxon>Pseudomonadati</taxon>
        <taxon>Pseudomonadota</taxon>
        <taxon>Gammaproteobacteria</taxon>
        <taxon>Chromatiales</taxon>
        <taxon>Chromatiaceae</taxon>
        <taxon>Rheinheimera</taxon>
    </lineage>
</organism>
<dbReference type="InterPro" id="IPR001789">
    <property type="entry name" value="Sig_transdc_resp-reg_receiver"/>
</dbReference>
<reference evidence="5 6" key="2">
    <citation type="submission" date="2021-08" db="EMBL/GenBank/DDBJ databases">
        <title>Rheinheimera aquimaris sp. nov., isolated from seawater of the East Sea in Korea.</title>
        <authorList>
            <person name="Kim K.H."/>
            <person name="Wenting R."/>
            <person name="Kim K.R."/>
            <person name="Jeon C.O."/>
        </authorList>
    </citation>
    <scope>NUCLEOTIDE SEQUENCE [LARGE SCALE GENOMIC DNA]</scope>
    <source>
        <strain evidence="5 6">MA-13</strain>
    </source>
</reference>